<gene>
    <name evidence="2" type="ORF">Tci_042502</name>
</gene>
<keyword evidence="2" id="KW-0695">RNA-directed DNA polymerase</keyword>
<protein>
    <submittedName>
        <fullName evidence="2">Reverse transcriptase domain-containing protein</fullName>
    </submittedName>
</protein>
<keyword evidence="2" id="KW-0808">Transferase</keyword>
<reference evidence="2" key="1">
    <citation type="journal article" date="2019" name="Sci. Rep.">
        <title>Draft genome of Tanacetum cinerariifolium, the natural source of mosquito coil.</title>
        <authorList>
            <person name="Yamashiro T."/>
            <person name="Shiraishi A."/>
            <person name="Satake H."/>
            <person name="Nakayama K."/>
        </authorList>
    </citation>
    <scope>NUCLEOTIDE SEQUENCE</scope>
</reference>
<evidence type="ECO:0000256" key="1">
    <source>
        <dbReference type="SAM" id="MobiDB-lite"/>
    </source>
</evidence>
<comment type="caution">
    <text evidence="2">The sequence shown here is derived from an EMBL/GenBank/DDBJ whole genome shotgun (WGS) entry which is preliminary data.</text>
</comment>
<proteinExistence type="predicted"/>
<organism evidence="2">
    <name type="scientific">Tanacetum cinerariifolium</name>
    <name type="common">Dalmatian daisy</name>
    <name type="synonym">Chrysanthemum cinerariifolium</name>
    <dbReference type="NCBI Taxonomy" id="118510"/>
    <lineage>
        <taxon>Eukaryota</taxon>
        <taxon>Viridiplantae</taxon>
        <taxon>Streptophyta</taxon>
        <taxon>Embryophyta</taxon>
        <taxon>Tracheophyta</taxon>
        <taxon>Spermatophyta</taxon>
        <taxon>Magnoliopsida</taxon>
        <taxon>eudicotyledons</taxon>
        <taxon>Gunneridae</taxon>
        <taxon>Pentapetalae</taxon>
        <taxon>asterids</taxon>
        <taxon>campanulids</taxon>
        <taxon>Asterales</taxon>
        <taxon>Asteraceae</taxon>
        <taxon>Asteroideae</taxon>
        <taxon>Anthemideae</taxon>
        <taxon>Anthemidinae</taxon>
        <taxon>Tanacetum</taxon>
    </lineage>
</organism>
<keyword evidence="2" id="KW-0548">Nucleotidyltransferase</keyword>
<feature type="region of interest" description="Disordered" evidence="1">
    <location>
        <begin position="41"/>
        <end position="81"/>
    </location>
</feature>
<evidence type="ECO:0000313" key="2">
    <source>
        <dbReference type="EMBL" id="GEU70524.1"/>
    </source>
</evidence>
<name>A0A6L2MDG1_TANCI</name>
<dbReference type="AlphaFoldDB" id="A0A6L2MDG1"/>
<accession>A0A6L2MDG1</accession>
<sequence length="144" mass="15730">MSTRSSSSDLFPPSSDLESIIRNRQRKFGDPSLLLDIEEINMNPNNNPRLPPAGPNPQNYGPPGLTPQNYGPPGPNLQNPSLNLRTMEELLQAPTDDVGDAILVPPFLLVNLNGRSGCLILISFHSFENDDPHSHIQRSGPDLA</sequence>
<dbReference type="EMBL" id="BKCJ010006129">
    <property type="protein sequence ID" value="GEU70524.1"/>
    <property type="molecule type" value="Genomic_DNA"/>
</dbReference>
<dbReference type="GO" id="GO:0003964">
    <property type="term" value="F:RNA-directed DNA polymerase activity"/>
    <property type="evidence" value="ECO:0007669"/>
    <property type="project" value="UniProtKB-KW"/>
</dbReference>